<sequence>MDSVLHQHATYLSPAQQHAIISQILTSEGISEVVRTIRGLLFSEVPLSALLKLSGLETAALEDKHLTCSQAIFLYDYLSKKTSDVDLIRTGQLLKGTTCDRIHKMDDKFLIENFPFFKRNFHLLSPFQMNCLAWRFWDILDSPNSTIPSVLMLALP</sequence>
<comment type="caution">
    <text evidence="1">The sequence shown here is derived from an EMBL/GenBank/DDBJ whole genome shotgun (WGS) entry which is preliminary data.</text>
</comment>
<reference evidence="1" key="1">
    <citation type="thesis" date="2021" institute="BYU ScholarsArchive" country="Provo, UT, USA">
        <title>Applications of and Algorithms for Genome Assembly and Genomic Analyses with an Emphasis on Marine Teleosts.</title>
        <authorList>
            <person name="Pickett B.D."/>
        </authorList>
    </citation>
    <scope>NUCLEOTIDE SEQUENCE</scope>
    <source>
        <strain evidence="1">HI-2016</strain>
    </source>
</reference>
<accession>A0A8T2PL10</accession>
<gene>
    <name evidence="1" type="ORF">JZ751_026612</name>
</gene>
<evidence type="ECO:0000313" key="1">
    <source>
        <dbReference type="EMBL" id="KAG9350258.1"/>
    </source>
</evidence>
<dbReference type="OrthoDB" id="8195838at2759"/>
<protein>
    <submittedName>
        <fullName evidence="1">Uncharacterized protein</fullName>
    </submittedName>
</protein>
<dbReference type="AlphaFoldDB" id="A0A8T2PL10"/>
<keyword evidence="2" id="KW-1185">Reference proteome</keyword>
<dbReference type="EMBL" id="JAFBMS010000008">
    <property type="protein sequence ID" value="KAG9350258.1"/>
    <property type="molecule type" value="Genomic_DNA"/>
</dbReference>
<evidence type="ECO:0000313" key="2">
    <source>
        <dbReference type="Proteomes" id="UP000824540"/>
    </source>
</evidence>
<name>A0A8T2PL10_9TELE</name>
<proteinExistence type="predicted"/>
<dbReference type="Proteomes" id="UP000824540">
    <property type="component" value="Unassembled WGS sequence"/>
</dbReference>
<organism evidence="1 2">
    <name type="scientific">Albula glossodonta</name>
    <name type="common">roundjaw bonefish</name>
    <dbReference type="NCBI Taxonomy" id="121402"/>
    <lineage>
        <taxon>Eukaryota</taxon>
        <taxon>Metazoa</taxon>
        <taxon>Chordata</taxon>
        <taxon>Craniata</taxon>
        <taxon>Vertebrata</taxon>
        <taxon>Euteleostomi</taxon>
        <taxon>Actinopterygii</taxon>
        <taxon>Neopterygii</taxon>
        <taxon>Teleostei</taxon>
        <taxon>Albuliformes</taxon>
        <taxon>Albulidae</taxon>
        <taxon>Albula</taxon>
    </lineage>
</organism>